<feature type="transmembrane region" description="Helical" evidence="2">
    <location>
        <begin position="49"/>
        <end position="66"/>
    </location>
</feature>
<organism evidence="3 4">
    <name type="scientific">Methylobacterium gnaphalii</name>
    <dbReference type="NCBI Taxonomy" id="1010610"/>
    <lineage>
        <taxon>Bacteria</taxon>
        <taxon>Pseudomonadati</taxon>
        <taxon>Pseudomonadota</taxon>
        <taxon>Alphaproteobacteria</taxon>
        <taxon>Hyphomicrobiales</taxon>
        <taxon>Methylobacteriaceae</taxon>
        <taxon>Methylobacterium</taxon>
    </lineage>
</organism>
<keyword evidence="4" id="KW-1185">Reference proteome</keyword>
<feature type="region of interest" description="Disordered" evidence="1">
    <location>
        <begin position="1"/>
        <end position="44"/>
    </location>
</feature>
<dbReference type="OrthoDB" id="8020462at2"/>
<evidence type="ECO:0000313" key="4">
    <source>
        <dbReference type="Proteomes" id="UP000321750"/>
    </source>
</evidence>
<feature type="compositionally biased region" description="Basic residues" evidence="1">
    <location>
        <begin position="35"/>
        <end position="44"/>
    </location>
</feature>
<protein>
    <submittedName>
        <fullName evidence="3">Uncharacterized protein</fullName>
    </submittedName>
</protein>
<keyword evidence="2" id="KW-0812">Transmembrane</keyword>
<evidence type="ECO:0000256" key="2">
    <source>
        <dbReference type="SAM" id="Phobius"/>
    </source>
</evidence>
<sequence length="97" mass="11058">MTSDTHEDALAPVTSQPPAPKPRVTAKTKLTGREARRKRRKARRRGEEILAWFLVPVIVLSLWWGVNAVFDFFGTTPSTVWDQLMMAKKQLDKRGLP</sequence>
<name>A0A512JH58_9HYPH</name>
<keyword evidence="2" id="KW-1133">Transmembrane helix</keyword>
<reference evidence="3 4" key="1">
    <citation type="submission" date="2019-07" db="EMBL/GenBank/DDBJ databases">
        <title>Whole genome shotgun sequence of Methylobacterium gnaphalii NBRC 107716.</title>
        <authorList>
            <person name="Hosoyama A."/>
            <person name="Uohara A."/>
            <person name="Ohji S."/>
            <person name="Ichikawa N."/>
        </authorList>
    </citation>
    <scope>NUCLEOTIDE SEQUENCE [LARGE SCALE GENOMIC DNA]</scope>
    <source>
        <strain evidence="3 4">NBRC 107716</strain>
    </source>
</reference>
<accession>A0A512JH58</accession>
<dbReference type="AlphaFoldDB" id="A0A512JH58"/>
<proteinExistence type="predicted"/>
<dbReference type="Proteomes" id="UP000321750">
    <property type="component" value="Unassembled WGS sequence"/>
</dbReference>
<evidence type="ECO:0000313" key="3">
    <source>
        <dbReference type="EMBL" id="GEP09309.1"/>
    </source>
</evidence>
<dbReference type="EMBL" id="BJZV01000004">
    <property type="protein sequence ID" value="GEP09309.1"/>
    <property type="molecule type" value="Genomic_DNA"/>
</dbReference>
<comment type="caution">
    <text evidence="3">The sequence shown here is derived from an EMBL/GenBank/DDBJ whole genome shotgun (WGS) entry which is preliminary data.</text>
</comment>
<gene>
    <name evidence="3" type="ORF">MGN01_11540</name>
</gene>
<keyword evidence="2" id="KW-0472">Membrane</keyword>
<evidence type="ECO:0000256" key="1">
    <source>
        <dbReference type="SAM" id="MobiDB-lite"/>
    </source>
</evidence>
<dbReference type="RefSeq" id="WP_147045619.1">
    <property type="nucleotide sequence ID" value="NZ_BJZV01000004.1"/>
</dbReference>